<organism evidence="9 10">
    <name type="scientific">Crotophaga sulcirostris</name>
    <name type="common">Groove-billed ani</name>
    <dbReference type="NCBI Taxonomy" id="33598"/>
    <lineage>
        <taxon>Eukaryota</taxon>
        <taxon>Metazoa</taxon>
        <taxon>Chordata</taxon>
        <taxon>Craniata</taxon>
        <taxon>Vertebrata</taxon>
        <taxon>Euteleostomi</taxon>
        <taxon>Archelosauria</taxon>
        <taxon>Archosauria</taxon>
        <taxon>Dinosauria</taxon>
        <taxon>Saurischia</taxon>
        <taxon>Theropoda</taxon>
        <taxon>Coelurosauria</taxon>
        <taxon>Aves</taxon>
        <taxon>Neognathae</taxon>
        <taxon>Neoaves</taxon>
        <taxon>Otidimorphae</taxon>
        <taxon>Cuculiformes</taxon>
        <taxon>Crotophagidae</taxon>
        <taxon>Crotophaga</taxon>
    </lineage>
</organism>
<keyword evidence="8" id="KW-0175">Coiled coil</keyword>
<dbReference type="PANTHER" id="PTHR14582:SF1">
    <property type="entry name" value="CENTROMERE PROTEIN O"/>
    <property type="match status" value="1"/>
</dbReference>
<evidence type="ECO:0000256" key="5">
    <source>
        <dbReference type="ARBA" id="ARBA00022454"/>
    </source>
</evidence>
<comment type="similarity">
    <text evidence="3">Belongs to the CENP-O/MCM21 family.</text>
</comment>
<dbReference type="EMBL" id="VYZB01001212">
    <property type="protein sequence ID" value="NWS78182.1"/>
    <property type="molecule type" value="Genomic_DNA"/>
</dbReference>
<keyword evidence="5" id="KW-0158">Chromosome</keyword>
<dbReference type="CDD" id="cd23836">
    <property type="entry name" value="DRWD-C_CENP-O"/>
    <property type="match status" value="1"/>
</dbReference>
<dbReference type="CDD" id="cd23835">
    <property type="entry name" value="DRWD-N_CENP-O"/>
    <property type="match status" value="1"/>
</dbReference>
<dbReference type="Pfam" id="PF09496">
    <property type="entry name" value="CENP-O"/>
    <property type="match status" value="1"/>
</dbReference>
<evidence type="ECO:0000313" key="10">
    <source>
        <dbReference type="Proteomes" id="UP000549499"/>
    </source>
</evidence>
<keyword evidence="10" id="KW-1185">Reference proteome</keyword>
<reference evidence="9 10" key="1">
    <citation type="submission" date="2019-09" db="EMBL/GenBank/DDBJ databases">
        <title>Bird 10,000 Genomes (B10K) Project - Family phase.</title>
        <authorList>
            <person name="Zhang G."/>
        </authorList>
    </citation>
    <scope>NUCLEOTIDE SEQUENCE [LARGE SCALE GENOMIC DNA]</scope>
    <source>
        <strain evidence="9">B10K-DU-003-44</strain>
        <tissue evidence="9">Muscle</tissue>
    </source>
</reference>
<accession>A0A7K5IAR4</accession>
<evidence type="ECO:0000256" key="1">
    <source>
        <dbReference type="ARBA" id="ARBA00004123"/>
    </source>
</evidence>
<protein>
    <recommendedName>
        <fullName evidence="4">Centromere protein O</fullName>
    </recommendedName>
</protein>
<evidence type="ECO:0000256" key="4">
    <source>
        <dbReference type="ARBA" id="ARBA00016395"/>
    </source>
</evidence>
<dbReference type="GO" id="GO:0031511">
    <property type="term" value="C:Mis6-Sim4 complex"/>
    <property type="evidence" value="ECO:0007669"/>
    <property type="project" value="TreeGrafter"/>
</dbReference>
<dbReference type="Proteomes" id="UP000549499">
    <property type="component" value="Unassembled WGS sequence"/>
</dbReference>
<comment type="caution">
    <text evidence="9">The sequence shown here is derived from an EMBL/GenBank/DDBJ whole genome shotgun (WGS) entry which is preliminary data.</text>
</comment>
<gene>
    <name evidence="9" type="primary">Cenpo</name>
    <name evidence="9" type="ORF">CROSUL_R14510</name>
</gene>
<feature type="non-terminal residue" evidence="9">
    <location>
        <position position="276"/>
    </location>
</feature>
<comment type="subcellular location">
    <subcellularLocation>
        <location evidence="2">Chromosome</location>
        <location evidence="2">Centromere</location>
    </subcellularLocation>
    <subcellularLocation>
        <location evidence="1">Nucleus</location>
    </subcellularLocation>
</comment>
<evidence type="ECO:0000256" key="7">
    <source>
        <dbReference type="ARBA" id="ARBA00023328"/>
    </source>
</evidence>
<keyword evidence="6" id="KW-0539">Nucleus</keyword>
<evidence type="ECO:0000256" key="3">
    <source>
        <dbReference type="ARBA" id="ARBA00007321"/>
    </source>
</evidence>
<feature type="coiled-coil region" evidence="8">
    <location>
        <begin position="6"/>
        <end position="57"/>
    </location>
</feature>
<evidence type="ECO:0000256" key="6">
    <source>
        <dbReference type="ARBA" id="ARBA00023242"/>
    </source>
</evidence>
<keyword evidence="7" id="KW-0137">Centromere</keyword>
<name>A0A7K5IAR4_CROSL</name>
<sequence>GVIAFLARLEAQAREAAVKQEELERQEEKLTRLKRRVEELRLQRDELRAKVDLQEKGQHGKEGVVSESAQSSAQAVVEWKIKSIKAMLQIFYLTGVSGKLTKRGVCFCISTAYEGTYLDSYHVDLLTKPEVQIHRHSIPIFIPLEQIANKYLQTDIRRFLAVLSEHLNAYVGRRYQAEQLQEHFSELMEGPLQKNSLCNLLVFNYNVSRKSKAFPLNARLLYGDLCRSLPTEVTVTCTPGAPAALAELATAHSDLFRRVALHKAFRSFGTAEESME</sequence>
<dbReference type="PANTHER" id="PTHR14582">
    <property type="entry name" value="INNER KINETOCHORE SUBUNIT MAL2"/>
    <property type="match status" value="1"/>
</dbReference>
<dbReference type="AlphaFoldDB" id="A0A7K5IAR4"/>
<dbReference type="InterPro" id="IPR018464">
    <property type="entry name" value="CENP-O"/>
</dbReference>
<evidence type="ECO:0000256" key="2">
    <source>
        <dbReference type="ARBA" id="ARBA00004584"/>
    </source>
</evidence>
<evidence type="ECO:0000256" key="8">
    <source>
        <dbReference type="SAM" id="Coils"/>
    </source>
</evidence>
<feature type="non-terminal residue" evidence="9">
    <location>
        <position position="1"/>
    </location>
</feature>
<dbReference type="GO" id="GO:0005634">
    <property type="term" value="C:nucleus"/>
    <property type="evidence" value="ECO:0007669"/>
    <property type="project" value="UniProtKB-SubCell"/>
</dbReference>
<proteinExistence type="inferred from homology"/>
<dbReference type="OrthoDB" id="10050372at2759"/>
<evidence type="ECO:0000313" key="9">
    <source>
        <dbReference type="EMBL" id="NWS78182.1"/>
    </source>
</evidence>